<proteinExistence type="predicted"/>
<evidence type="ECO:0000313" key="3">
    <source>
        <dbReference type="Proteomes" id="UP000827986"/>
    </source>
</evidence>
<evidence type="ECO:0000256" key="1">
    <source>
        <dbReference type="SAM" id="SignalP"/>
    </source>
</evidence>
<sequence length="143" mass="15799">MSWLQFPLLGWLPGVRIHAFPCLEHLYECLCVNSPHQDVEQAYIYIYLNSTSKRHPVRSVPSPHHTQGLSIHLFTSAHTLISGLSNEGREMALAVCRERLHTWAKECGGGGVTPPLNTPLRETPSQKLPLVNIKGVCAGLAVV</sequence>
<dbReference type="Proteomes" id="UP000827986">
    <property type="component" value="Unassembled WGS sequence"/>
</dbReference>
<name>A0A9D4B6C4_9SAUR</name>
<dbReference type="EMBL" id="JAHDVG010000467">
    <property type="protein sequence ID" value="KAH1181995.1"/>
    <property type="molecule type" value="Genomic_DNA"/>
</dbReference>
<accession>A0A9D4B6C4</accession>
<comment type="caution">
    <text evidence="2">The sequence shown here is derived from an EMBL/GenBank/DDBJ whole genome shotgun (WGS) entry which is preliminary data.</text>
</comment>
<reference evidence="2" key="1">
    <citation type="submission" date="2021-09" db="EMBL/GenBank/DDBJ databases">
        <title>The genome of Mauremys mutica provides insights into the evolution of semi-aquatic lifestyle.</title>
        <authorList>
            <person name="Gong S."/>
            <person name="Gao Y."/>
        </authorList>
    </citation>
    <scope>NUCLEOTIDE SEQUENCE</scope>
    <source>
        <strain evidence="2">MM-2020</strain>
        <tissue evidence="2">Muscle</tissue>
    </source>
</reference>
<feature type="signal peptide" evidence="1">
    <location>
        <begin position="1"/>
        <end position="19"/>
    </location>
</feature>
<feature type="chain" id="PRO_5039130212" evidence="1">
    <location>
        <begin position="20"/>
        <end position="143"/>
    </location>
</feature>
<protein>
    <submittedName>
        <fullName evidence="2">Uncharacterized protein</fullName>
    </submittedName>
</protein>
<organism evidence="2 3">
    <name type="scientific">Mauremys mutica</name>
    <name type="common">yellowpond turtle</name>
    <dbReference type="NCBI Taxonomy" id="74926"/>
    <lineage>
        <taxon>Eukaryota</taxon>
        <taxon>Metazoa</taxon>
        <taxon>Chordata</taxon>
        <taxon>Craniata</taxon>
        <taxon>Vertebrata</taxon>
        <taxon>Euteleostomi</taxon>
        <taxon>Archelosauria</taxon>
        <taxon>Testudinata</taxon>
        <taxon>Testudines</taxon>
        <taxon>Cryptodira</taxon>
        <taxon>Durocryptodira</taxon>
        <taxon>Testudinoidea</taxon>
        <taxon>Geoemydidae</taxon>
        <taxon>Geoemydinae</taxon>
        <taxon>Mauremys</taxon>
    </lineage>
</organism>
<gene>
    <name evidence="2" type="ORF">KIL84_009749</name>
</gene>
<dbReference type="AlphaFoldDB" id="A0A9D4B6C4"/>
<keyword evidence="3" id="KW-1185">Reference proteome</keyword>
<keyword evidence="1" id="KW-0732">Signal</keyword>
<evidence type="ECO:0000313" key="2">
    <source>
        <dbReference type="EMBL" id="KAH1181995.1"/>
    </source>
</evidence>